<dbReference type="EMBL" id="AAOG01000001">
    <property type="protein sequence ID" value="EAR13823.1"/>
    <property type="molecule type" value="Genomic_DNA"/>
</dbReference>
<evidence type="ECO:0000313" key="1">
    <source>
        <dbReference type="EMBL" id="EAR13823.1"/>
    </source>
</evidence>
<dbReference type="STRING" id="313594.PI23P_04977"/>
<dbReference type="HOGENOM" id="CLU_109250_2_0_10"/>
<dbReference type="eggNOG" id="ENOG50313I2">
    <property type="taxonomic scope" value="Bacteria"/>
</dbReference>
<dbReference type="Proteomes" id="UP000003053">
    <property type="component" value="Unassembled WGS sequence"/>
</dbReference>
<dbReference type="InterPro" id="IPR020018">
    <property type="entry name" value="Motility-assoc_lipoprot_GldH"/>
</dbReference>
<dbReference type="NCBIfam" id="TIGR03511">
    <property type="entry name" value="GldH_lipo"/>
    <property type="match status" value="1"/>
</dbReference>
<sequence>MISCGDHSEFNEYKTLENSAWKTEDRLVFSFKVKDTIVPKDLFINIRNNSAYEFSNLFLITALKRPDNSVVIDTLQYEMADALGKFLGAGFSEVKENKLFYKEHNIFPLLGTYSLEIRHAMRRNGNVYAMEFLKGVQEVGFSIEKINE</sequence>
<proteinExistence type="predicted"/>
<reference evidence="1 2" key="1">
    <citation type="submission" date="2006-02" db="EMBL/GenBank/DDBJ databases">
        <authorList>
            <person name="Murray A."/>
            <person name="Staley J."/>
            <person name="Ferriera S."/>
            <person name="Johnson J."/>
            <person name="Kravitz S."/>
            <person name="Halpern A."/>
            <person name="Remington K."/>
            <person name="Beeson K."/>
            <person name="Tran B."/>
            <person name="Rogers Y.-H."/>
            <person name="Friedman R."/>
            <person name="Venter J.C."/>
        </authorList>
    </citation>
    <scope>NUCLEOTIDE SEQUENCE [LARGE SCALE GENOMIC DNA]</scope>
    <source>
        <strain evidence="1 2">23-P</strain>
    </source>
</reference>
<dbReference type="Pfam" id="PF14109">
    <property type="entry name" value="GldH_lipo"/>
    <property type="match status" value="1"/>
</dbReference>
<protein>
    <recommendedName>
        <fullName evidence="3">Gliding motility lipoprotein GldH</fullName>
    </recommendedName>
</protein>
<evidence type="ECO:0008006" key="3">
    <source>
        <dbReference type="Google" id="ProtNLM"/>
    </source>
</evidence>
<dbReference type="AlphaFoldDB" id="A4BXY2"/>
<accession>A4BXY2</accession>
<evidence type="ECO:0000313" key="2">
    <source>
        <dbReference type="Proteomes" id="UP000003053"/>
    </source>
</evidence>
<name>A4BXY2_9FLAO</name>
<keyword evidence="2" id="KW-1185">Reference proteome</keyword>
<comment type="caution">
    <text evidence="1">The sequence shown here is derived from an EMBL/GenBank/DDBJ whole genome shotgun (WGS) entry which is preliminary data.</text>
</comment>
<gene>
    <name evidence="1" type="ORF">PI23P_04977</name>
</gene>
<organism evidence="1 2">
    <name type="scientific">Polaribacter irgensii 23-P</name>
    <dbReference type="NCBI Taxonomy" id="313594"/>
    <lineage>
        <taxon>Bacteria</taxon>
        <taxon>Pseudomonadati</taxon>
        <taxon>Bacteroidota</taxon>
        <taxon>Flavobacteriia</taxon>
        <taxon>Flavobacteriales</taxon>
        <taxon>Flavobacteriaceae</taxon>
    </lineage>
</organism>